<evidence type="ECO:0000256" key="4">
    <source>
        <dbReference type="ARBA" id="ARBA00022840"/>
    </source>
</evidence>
<dbReference type="SUPFAM" id="SSF52440">
    <property type="entry name" value="PreATP-grasp domain"/>
    <property type="match status" value="1"/>
</dbReference>
<dbReference type="InterPro" id="IPR011054">
    <property type="entry name" value="Rudment_hybrid_motif"/>
</dbReference>
<dbReference type="SMART" id="SM00878">
    <property type="entry name" value="Biotin_carb_C"/>
    <property type="match status" value="1"/>
</dbReference>
<gene>
    <name evidence="9" type="primary">E6.4.1.4A</name>
    <name evidence="9" type="ORF">AMST5_03160</name>
</gene>
<dbReference type="GO" id="GO:0004485">
    <property type="term" value="F:methylcrotonoyl-CoA carboxylase activity"/>
    <property type="evidence" value="ECO:0007669"/>
    <property type="project" value="UniProtKB-EC"/>
</dbReference>
<name>A0AA48M516_9ZZZZ</name>
<dbReference type="InterPro" id="IPR005481">
    <property type="entry name" value="BC-like_N"/>
</dbReference>
<evidence type="ECO:0000259" key="6">
    <source>
        <dbReference type="PROSITE" id="PS50968"/>
    </source>
</evidence>
<dbReference type="AlphaFoldDB" id="A0AA48M516"/>
<dbReference type="FunFam" id="3.30.470.20:FF:000028">
    <property type="entry name" value="Methylcrotonoyl-CoA carboxylase subunit alpha, mitochondrial"/>
    <property type="match status" value="1"/>
</dbReference>
<sequence>MFRKVLVANRGEIACRIIRAAQKLGIATVAVYSEADRNALHVRHADEAWLIGPPPAKESYLSAERILDAALRSGAEAIHPGYGFLSESADFAAQCREAGVVFIGPSPEAMRAVGAKAEAKKLAARIGVPTVPGFLGERQDAQSFLEAAKGIGFPVVIKASAGGGGRGMRIVASPEDIAPAMESARREALLAFGDDHLLMEKYLDRPRHLEVQLLADTFGDVITFPERDCSLQRRHQKLIEETPAANLSENLRRKLPEAAAQIARACGYVNAGTVEFLVKDDAFYFLEVNARLQVEHPVTEMVSGVDLVEWQFRIAAGERLPATPGVVGANGWAIEARICAEDPAQDFRPSSGVIAHLSFPEQSDDVRIETGVRIGDEVSPFYDSLLAKLIVRGETRAEAVRRLQQRLQEVELVGVASNIAFLIDVVSRSEVVAGGTDTGFVERLVGAPVVEEITDEWLLAAAFAAQFSEIRRSERESSGWSPWAAADSWRLYGSAGRDFAFRLADRILKCRICVDDAEGFSMETPEGRWDVSGKIERNKVFLRLDGVQRQFTVVPQGQDYVIVDRGRNLRLEWIDPLKPPPPETSDAKSFLSPLPARVTRIFVKGGDRVVKGAPILVLEAMKMEIPMKSPGDGVIEAVLCEEGQSVREGEQLVAMAASV</sequence>
<keyword evidence="5" id="KW-0092">Biotin</keyword>
<dbReference type="InterPro" id="IPR011761">
    <property type="entry name" value="ATP-grasp"/>
</dbReference>
<evidence type="ECO:0000256" key="2">
    <source>
        <dbReference type="ARBA" id="ARBA00022598"/>
    </source>
</evidence>
<dbReference type="PANTHER" id="PTHR18866">
    <property type="entry name" value="CARBOXYLASE:PYRUVATE/ACETYL-COA/PROPIONYL-COA CARBOXYLASE"/>
    <property type="match status" value="1"/>
</dbReference>
<dbReference type="Pfam" id="PF21139">
    <property type="entry name" value="BT_MCC_alpha"/>
    <property type="match status" value="1"/>
</dbReference>
<dbReference type="FunFam" id="3.30.1490.20:FF:000003">
    <property type="entry name" value="acetyl-CoA carboxylase isoform X1"/>
    <property type="match status" value="1"/>
</dbReference>
<dbReference type="Gene3D" id="3.30.700.40">
    <property type="match status" value="1"/>
</dbReference>
<dbReference type="SUPFAM" id="SSF51246">
    <property type="entry name" value="Rudiment single hybrid motif"/>
    <property type="match status" value="1"/>
</dbReference>
<dbReference type="InterPro" id="IPR016185">
    <property type="entry name" value="PreATP-grasp_dom_sf"/>
</dbReference>
<evidence type="ECO:0000259" key="8">
    <source>
        <dbReference type="PROSITE" id="PS50979"/>
    </source>
</evidence>
<keyword evidence="3" id="KW-0547">Nucleotide-binding</keyword>
<dbReference type="Gene3D" id="3.30.470.20">
    <property type="entry name" value="ATP-grasp fold, B domain"/>
    <property type="match status" value="1"/>
</dbReference>
<dbReference type="Pfam" id="PF02786">
    <property type="entry name" value="CPSase_L_D2"/>
    <property type="match status" value="1"/>
</dbReference>
<dbReference type="InterPro" id="IPR000089">
    <property type="entry name" value="Biotin_lipoyl"/>
</dbReference>
<evidence type="ECO:0000256" key="5">
    <source>
        <dbReference type="ARBA" id="ARBA00023267"/>
    </source>
</evidence>
<dbReference type="InterPro" id="IPR011053">
    <property type="entry name" value="Single_hybrid_motif"/>
</dbReference>
<dbReference type="SUPFAM" id="SSF56059">
    <property type="entry name" value="Glutathione synthetase ATP-binding domain-like"/>
    <property type="match status" value="1"/>
</dbReference>
<dbReference type="InterPro" id="IPR050856">
    <property type="entry name" value="Biotin_carboxylase_complex"/>
</dbReference>
<dbReference type="FunFam" id="3.40.50.20:FF:000010">
    <property type="entry name" value="Propionyl-CoA carboxylase subunit alpha"/>
    <property type="match status" value="1"/>
</dbReference>
<dbReference type="SUPFAM" id="SSF51230">
    <property type="entry name" value="Single hybrid motif"/>
    <property type="match status" value="1"/>
</dbReference>
<dbReference type="PROSITE" id="PS50975">
    <property type="entry name" value="ATP_GRASP"/>
    <property type="match status" value="1"/>
</dbReference>
<dbReference type="GO" id="GO:0046872">
    <property type="term" value="F:metal ion binding"/>
    <property type="evidence" value="ECO:0007669"/>
    <property type="project" value="InterPro"/>
</dbReference>
<dbReference type="PROSITE" id="PS50979">
    <property type="entry name" value="BC"/>
    <property type="match status" value="1"/>
</dbReference>
<dbReference type="GO" id="GO:0005524">
    <property type="term" value="F:ATP binding"/>
    <property type="evidence" value="ECO:0007669"/>
    <property type="project" value="UniProtKB-KW"/>
</dbReference>
<evidence type="ECO:0000256" key="3">
    <source>
        <dbReference type="ARBA" id="ARBA00022741"/>
    </source>
</evidence>
<dbReference type="InterPro" id="IPR011764">
    <property type="entry name" value="Biotin_carboxylation_dom"/>
</dbReference>
<dbReference type="Pfam" id="PF02785">
    <property type="entry name" value="Biotin_carb_C"/>
    <property type="match status" value="1"/>
</dbReference>
<feature type="domain" description="ATP-grasp" evidence="7">
    <location>
        <begin position="120"/>
        <end position="316"/>
    </location>
</feature>
<dbReference type="InterPro" id="IPR048429">
    <property type="entry name" value="MCC_alpha_BT"/>
</dbReference>
<keyword evidence="4" id="KW-0067">ATP-binding</keyword>
<keyword evidence="2 9" id="KW-0436">Ligase</keyword>
<dbReference type="PROSITE" id="PS00866">
    <property type="entry name" value="CPSASE_1"/>
    <property type="match status" value="1"/>
</dbReference>
<organism evidence="9">
    <name type="scientific">freshwater sediment metagenome</name>
    <dbReference type="NCBI Taxonomy" id="556182"/>
    <lineage>
        <taxon>unclassified sequences</taxon>
        <taxon>metagenomes</taxon>
        <taxon>ecological metagenomes</taxon>
    </lineage>
</organism>
<dbReference type="EC" id="6.4.1.4" evidence="9"/>
<evidence type="ECO:0000259" key="7">
    <source>
        <dbReference type="PROSITE" id="PS50975"/>
    </source>
</evidence>
<dbReference type="PROSITE" id="PS00867">
    <property type="entry name" value="CPSASE_2"/>
    <property type="match status" value="1"/>
</dbReference>
<dbReference type="PROSITE" id="PS50968">
    <property type="entry name" value="BIOTINYL_LIPOYL"/>
    <property type="match status" value="1"/>
</dbReference>
<evidence type="ECO:0000256" key="1">
    <source>
        <dbReference type="ARBA" id="ARBA00001953"/>
    </source>
</evidence>
<reference evidence="9" key="1">
    <citation type="submission" date="2023-07" db="EMBL/GenBank/DDBJ databases">
        <authorList>
            <person name="Pelsma A.J. K."/>
        </authorList>
    </citation>
    <scope>NUCLEOTIDE SEQUENCE</scope>
</reference>
<dbReference type="PANTHER" id="PTHR18866:SF33">
    <property type="entry name" value="METHYLCROTONOYL-COA CARBOXYLASE SUBUNIT ALPHA, MITOCHONDRIAL-RELATED"/>
    <property type="match status" value="1"/>
</dbReference>
<dbReference type="InterPro" id="IPR005482">
    <property type="entry name" value="Biotin_COase_C"/>
</dbReference>
<feature type="domain" description="Lipoyl-binding" evidence="6">
    <location>
        <begin position="587"/>
        <end position="656"/>
    </location>
</feature>
<dbReference type="Pfam" id="PF00289">
    <property type="entry name" value="Biotin_carb_N"/>
    <property type="match status" value="1"/>
</dbReference>
<dbReference type="EMBL" id="OY288114">
    <property type="protein sequence ID" value="CAJ0880490.1"/>
    <property type="molecule type" value="Genomic_DNA"/>
</dbReference>
<accession>A0AA48M516</accession>
<feature type="domain" description="Biotin carboxylation" evidence="8">
    <location>
        <begin position="1"/>
        <end position="446"/>
    </location>
</feature>
<dbReference type="CDD" id="cd06850">
    <property type="entry name" value="biotinyl_domain"/>
    <property type="match status" value="1"/>
</dbReference>
<comment type="cofactor">
    <cofactor evidence="1">
        <name>biotin</name>
        <dbReference type="ChEBI" id="CHEBI:57586"/>
    </cofactor>
</comment>
<dbReference type="InterPro" id="IPR005479">
    <property type="entry name" value="CPAse_ATP-bd"/>
</dbReference>
<protein>
    <submittedName>
        <fullName evidence="9">3-methylcrotonyl-CoA carboxylase alpha subunit</fullName>
        <ecNumber evidence="9">6.4.1.4</ecNumber>
    </submittedName>
</protein>
<proteinExistence type="predicted"/>
<evidence type="ECO:0000313" key="9">
    <source>
        <dbReference type="EMBL" id="CAJ0880490.1"/>
    </source>
</evidence>
<dbReference type="Gene3D" id="2.40.50.100">
    <property type="match status" value="1"/>
</dbReference>
<dbReference type="Pfam" id="PF00364">
    <property type="entry name" value="Biotin_lipoyl"/>
    <property type="match status" value="1"/>
</dbReference>